<dbReference type="SUPFAM" id="SSF48150">
    <property type="entry name" value="DNA-glycosylase"/>
    <property type="match status" value="1"/>
</dbReference>
<organism evidence="1 2">
    <name type="scientific">Mesorhizobium denitrificans</name>
    <dbReference type="NCBI Taxonomy" id="2294114"/>
    <lineage>
        <taxon>Bacteria</taxon>
        <taxon>Pseudomonadati</taxon>
        <taxon>Pseudomonadota</taxon>
        <taxon>Alphaproteobacteria</taxon>
        <taxon>Hyphomicrobiales</taxon>
        <taxon>Phyllobacteriaceae</taxon>
        <taxon>Mesorhizobium</taxon>
    </lineage>
</organism>
<dbReference type="Pfam" id="PF03352">
    <property type="entry name" value="Adenine_glyco"/>
    <property type="match status" value="1"/>
</dbReference>
<dbReference type="InterPro" id="IPR005019">
    <property type="entry name" value="Adenine_glyco"/>
</dbReference>
<proteinExistence type="predicted"/>
<dbReference type="Gene3D" id="1.10.340.30">
    <property type="entry name" value="Hypothetical protein, domain 2"/>
    <property type="match status" value="1"/>
</dbReference>
<keyword evidence="2" id="KW-1185">Reference proteome</keyword>
<name>A0A371XDI8_9HYPH</name>
<dbReference type="PANTHER" id="PTHR30037">
    <property type="entry name" value="DNA-3-METHYLADENINE GLYCOSYLASE 1"/>
    <property type="match status" value="1"/>
</dbReference>
<comment type="caution">
    <text evidence="1">The sequence shown here is derived from an EMBL/GenBank/DDBJ whole genome shotgun (WGS) entry which is preliminary data.</text>
</comment>
<protein>
    <submittedName>
        <fullName evidence="1">DNA-3-methyladenine glycosylase I</fullName>
    </submittedName>
</protein>
<dbReference type="RefSeq" id="WP_116624165.1">
    <property type="nucleotide sequence ID" value="NZ_QURN01000008.1"/>
</dbReference>
<dbReference type="GO" id="GO:0008725">
    <property type="term" value="F:DNA-3-methyladenine glycosylase activity"/>
    <property type="evidence" value="ECO:0007669"/>
    <property type="project" value="InterPro"/>
</dbReference>
<evidence type="ECO:0000313" key="1">
    <source>
        <dbReference type="EMBL" id="RFC67291.1"/>
    </source>
</evidence>
<dbReference type="AlphaFoldDB" id="A0A371XDI8"/>
<sequence length="238" mass="26696">MIDFNKIRERAAKRKGGQEMLGRLLGVAPENGALKDMRDDRILSAMTQRVFSAGFVWSVIEAKWPGFEDAFLGFDVSRLLFEPDDFWGALASDTRIVRNGQKIMSVKENAAFIADIAKEHGSFGKFLANWPADDQIGLMAYLGKRGTRLGGATGQYFLRWIGWDGFIISPDFSAALRDAGLEIAEAPTSKRDLARIQMQLNEWHQQTGLPYRHLSRILSMSIGENRPPEQLLAYIGED</sequence>
<dbReference type="PANTHER" id="PTHR30037:SF3">
    <property type="entry name" value="BLR0857 PROTEIN"/>
    <property type="match status" value="1"/>
</dbReference>
<dbReference type="InterPro" id="IPR011257">
    <property type="entry name" value="DNA_glycosylase"/>
</dbReference>
<dbReference type="EMBL" id="QURN01000008">
    <property type="protein sequence ID" value="RFC67291.1"/>
    <property type="molecule type" value="Genomic_DNA"/>
</dbReference>
<reference evidence="2" key="1">
    <citation type="submission" date="2018-08" db="EMBL/GenBank/DDBJ databases">
        <authorList>
            <person name="Im W.T."/>
        </authorList>
    </citation>
    <scope>NUCLEOTIDE SEQUENCE [LARGE SCALE GENOMIC DNA]</scope>
    <source>
        <strain evidence="2">LA-28</strain>
    </source>
</reference>
<accession>A0A371XDI8</accession>
<dbReference type="Proteomes" id="UP000262379">
    <property type="component" value="Unassembled WGS sequence"/>
</dbReference>
<dbReference type="GO" id="GO:0006284">
    <property type="term" value="P:base-excision repair"/>
    <property type="evidence" value="ECO:0007669"/>
    <property type="project" value="InterPro"/>
</dbReference>
<gene>
    <name evidence="1" type="ORF">DY251_12105</name>
</gene>
<dbReference type="InterPro" id="IPR052891">
    <property type="entry name" value="DNA-3mA_glycosylase"/>
</dbReference>
<evidence type="ECO:0000313" key="2">
    <source>
        <dbReference type="Proteomes" id="UP000262379"/>
    </source>
</evidence>